<accession>G0UQK8</accession>
<dbReference type="VEuPathDB" id="TriTrypDB:TcIL3000_7_4830"/>
<evidence type="ECO:0000313" key="1">
    <source>
        <dbReference type="EMBL" id="CCC91669.1"/>
    </source>
</evidence>
<organism evidence="1">
    <name type="scientific">Trypanosoma congolense (strain IL3000)</name>
    <dbReference type="NCBI Taxonomy" id="1068625"/>
    <lineage>
        <taxon>Eukaryota</taxon>
        <taxon>Discoba</taxon>
        <taxon>Euglenozoa</taxon>
        <taxon>Kinetoplastea</taxon>
        <taxon>Metakinetoplastina</taxon>
        <taxon>Trypanosomatida</taxon>
        <taxon>Trypanosomatidae</taxon>
        <taxon>Trypanosoma</taxon>
        <taxon>Nannomonas</taxon>
    </lineage>
</organism>
<name>G0UQK8_TRYCI</name>
<dbReference type="AlphaFoldDB" id="G0UQK8"/>
<protein>
    <submittedName>
        <fullName evidence="1">Uncharacterized protein</fullName>
    </submittedName>
</protein>
<gene>
    <name evidence="1" type="ORF">TCIL3000_7_4830</name>
</gene>
<reference evidence="1" key="1">
    <citation type="journal article" date="2012" name="Proc. Natl. Acad. Sci. U.S.A.">
        <title>Antigenic diversity is generated by distinct evolutionary mechanisms in African trypanosome species.</title>
        <authorList>
            <person name="Jackson A.P."/>
            <person name="Berry A."/>
            <person name="Aslett M."/>
            <person name="Allison H.C."/>
            <person name="Burton P."/>
            <person name="Vavrova-Anderson J."/>
            <person name="Brown R."/>
            <person name="Browne H."/>
            <person name="Corton N."/>
            <person name="Hauser H."/>
            <person name="Gamble J."/>
            <person name="Gilderthorp R."/>
            <person name="Marcello L."/>
            <person name="McQuillan J."/>
            <person name="Otto T.D."/>
            <person name="Quail M.A."/>
            <person name="Sanders M.J."/>
            <person name="van Tonder A."/>
            <person name="Ginger M.L."/>
            <person name="Field M.C."/>
            <person name="Barry J.D."/>
            <person name="Hertz-Fowler C."/>
            <person name="Berriman M."/>
        </authorList>
    </citation>
    <scope>NUCLEOTIDE SEQUENCE</scope>
    <source>
        <strain evidence="1">IL3000</strain>
    </source>
</reference>
<proteinExistence type="predicted"/>
<dbReference type="EMBL" id="HE575320">
    <property type="protein sequence ID" value="CCC91669.1"/>
    <property type="molecule type" value="Genomic_DNA"/>
</dbReference>
<dbReference type="InterPro" id="IPR038212">
    <property type="entry name" value="TF_EnY2_sf"/>
</dbReference>
<dbReference type="Gene3D" id="1.10.246.140">
    <property type="match status" value="1"/>
</dbReference>
<sequence>MDGGKDRNTAELEAAGARVYEGLNKMQKEELDTYLAKELGPGSEWYDDIKSRISDITRRRSEYGESLDVHDVTSEVLSYCRLVIPMEVRVGLFRRILGAVLNKEN</sequence>